<feature type="compositionally biased region" description="Acidic residues" evidence="2">
    <location>
        <begin position="407"/>
        <end position="431"/>
    </location>
</feature>
<evidence type="ECO:0000313" key="4">
    <source>
        <dbReference type="RefSeq" id="XP_017029384.1"/>
    </source>
</evidence>
<protein>
    <submittedName>
        <fullName evidence="4">RNA-binding protein 25 isoform X1</fullName>
    </submittedName>
</protein>
<proteinExistence type="predicted"/>
<dbReference type="GeneID" id="108079556"/>
<dbReference type="OrthoDB" id="6150133at2759"/>
<organism evidence="3 4">
    <name type="scientific">Drosophila kikkawai</name>
    <name type="common">Fruit fly</name>
    <dbReference type="NCBI Taxonomy" id="30033"/>
    <lineage>
        <taxon>Eukaryota</taxon>
        <taxon>Metazoa</taxon>
        <taxon>Ecdysozoa</taxon>
        <taxon>Arthropoda</taxon>
        <taxon>Hexapoda</taxon>
        <taxon>Insecta</taxon>
        <taxon>Pterygota</taxon>
        <taxon>Neoptera</taxon>
        <taxon>Endopterygota</taxon>
        <taxon>Diptera</taxon>
        <taxon>Brachycera</taxon>
        <taxon>Muscomorpha</taxon>
        <taxon>Ephydroidea</taxon>
        <taxon>Drosophilidae</taxon>
        <taxon>Drosophila</taxon>
        <taxon>Sophophora</taxon>
    </lineage>
</organism>
<dbReference type="Proteomes" id="UP001652661">
    <property type="component" value="Chromosome 2L"/>
</dbReference>
<name>A0A6P4J1V2_DROKI</name>
<dbReference type="RefSeq" id="XP_017029384.1">
    <property type="nucleotide sequence ID" value="XM_017173895.3"/>
</dbReference>
<feature type="coiled-coil region" evidence="1">
    <location>
        <begin position="132"/>
        <end position="189"/>
    </location>
</feature>
<keyword evidence="3" id="KW-1185">Reference proteome</keyword>
<sequence>MARLIFSEKDQNAYDPKKYKVVHKNHWRQVSLLLQPSNKKWWEDPDVVVAFNLPRISARLERLMGTNVVKLTDRAYMKELRERIDEDYRKQLLSRIRARELKEVERERMLIIEGKSDVIPDELADDPIFMVNKDANMEIQKERAKLKTAREKNAERLKQQGVKWERERLQHAAKEAELLAQKRERQRQQKLLVEQYRTEDAERGMDLLRIENEDWRECEKSLKEFLEQERAKMKERSLRVSQPFSSDPLDIQNIVRARQKFRETELRIRNQLEDKLKDVKTAVTTQQLTELIEDAHRASQEVFREPSMEDDEFQGGAMHPKYLDDVTDVSEETVVSEDAISLTVAKQQYAEELETEMEDEFSRGLLISKQQYDQLRFEDEKILALKNAKDIRELYQLAEEIITGEIFEEAVEEGEEEDVPEEEGEGSDDPEPPPPPPPA</sequence>
<evidence type="ECO:0000313" key="3">
    <source>
        <dbReference type="Proteomes" id="UP001652661"/>
    </source>
</evidence>
<reference evidence="4" key="2">
    <citation type="submission" date="2025-08" db="UniProtKB">
        <authorList>
            <consortium name="RefSeq"/>
        </authorList>
    </citation>
    <scope>IDENTIFICATION</scope>
    <source>
        <strain evidence="4">14028-0561.14</strain>
        <tissue evidence="4">Whole fly</tissue>
    </source>
</reference>
<evidence type="ECO:0000256" key="2">
    <source>
        <dbReference type="SAM" id="MobiDB-lite"/>
    </source>
</evidence>
<dbReference type="AlphaFoldDB" id="A0A6P4J1V2"/>
<keyword evidence="1" id="KW-0175">Coiled coil</keyword>
<reference evidence="3" key="1">
    <citation type="submission" date="2025-05" db="UniProtKB">
        <authorList>
            <consortium name="RefSeq"/>
        </authorList>
    </citation>
    <scope>NUCLEOTIDE SEQUENCE [LARGE SCALE GENOMIC DNA]</scope>
    <source>
        <strain evidence="3">14028-0561.14</strain>
    </source>
</reference>
<gene>
    <name evidence="4" type="primary">LOC108079556</name>
</gene>
<evidence type="ECO:0000256" key="1">
    <source>
        <dbReference type="SAM" id="Coils"/>
    </source>
</evidence>
<accession>A0A6P4J1V2</accession>
<feature type="region of interest" description="Disordered" evidence="2">
    <location>
        <begin position="407"/>
        <end position="439"/>
    </location>
</feature>